<protein>
    <submittedName>
        <fullName evidence="1">Uncharacterized protein</fullName>
    </submittedName>
</protein>
<name>A0ACB7Z4T3_9ERIC</name>
<sequence length="381" mass="43515">MQNLISHFCSKSLYSKPNSIPFLCLFSSVSSLADTPTSTPTSNPSIFNFLIETLAFSEPQAISISNRFPRTKTLENPHSVVRFLRQLGFSDTHIQSCIRLQPKILFSNVDKTLKPKLQFFQDLGLTGPDLGKLLSKHSRILRDSLERTVIPCVDIIKKTLVNDKNNQDLILVLQRSYWATAKPTLRLKSNIAFLESCGIVGSQLSMLLKTEPRLFFRSETALRALVLRVIDMGFSVDSRMLVHAVRTISCMTDETINKKFELFSSFGLSMDDCMKMFRRAPKLFGCSEEKLKFGMEFFLYDVKLESMGGRVIPRYRVLQVMKCKRLLKKVPSLHNVLHISEEKFLEKFVLTFTDDAEELLVAYKGDPNWNRKSEPLVDCCV</sequence>
<evidence type="ECO:0000313" key="2">
    <source>
        <dbReference type="Proteomes" id="UP000828048"/>
    </source>
</evidence>
<proteinExistence type="predicted"/>
<comment type="caution">
    <text evidence="1">The sequence shown here is derived from an EMBL/GenBank/DDBJ whole genome shotgun (WGS) entry which is preliminary data.</text>
</comment>
<organism evidence="1 2">
    <name type="scientific">Vaccinium darrowii</name>
    <dbReference type="NCBI Taxonomy" id="229202"/>
    <lineage>
        <taxon>Eukaryota</taxon>
        <taxon>Viridiplantae</taxon>
        <taxon>Streptophyta</taxon>
        <taxon>Embryophyta</taxon>
        <taxon>Tracheophyta</taxon>
        <taxon>Spermatophyta</taxon>
        <taxon>Magnoliopsida</taxon>
        <taxon>eudicotyledons</taxon>
        <taxon>Gunneridae</taxon>
        <taxon>Pentapetalae</taxon>
        <taxon>asterids</taxon>
        <taxon>Ericales</taxon>
        <taxon>Ericaceae</taxon>
        <taxon>Vaccinioideae</taxon>
        <taxon>Vaccinieae</taxon>
        <taxon>Vaccinium</taxon>
    </lineage>
</organism>
<keyword evidence="2" id="KW-1185">Reference proteome</keyword>
<accession>A0ACB7Z4T3</accession>
<dbReference type="EMBL" id="CM037154">
    <property type="protein sequence ID" value="KAH7860874.1"/>
    <property type="molecule type" value="Genomic_DNA"/>
</dbReference>
<reference evidence="1 2" key="1">
    <citation type="journal article" date="2021" name="Hortic Res">
        <title>High-quality reference genome and annotation aids understanding of berry development for evergreen blueberry (Vaccinium darrowii).</title>
        <authorList>
            <person name="Yu J."/>
            <person name="Hulse-Kemp A.M."/>
            <person name="Babiker E."/>
            <person name="Staton M."/>
        </authorList>
    </citation>
    <scope>NUCLEOTIDE SEQUENCE [LARGE SCALE GENOMIC DNA]</scope>
    <source>
        <strain evidence="2">cv. NJ 8807/NJ 8810</strain>
        <tissue evidence="1">Young leaf</tissue>
    </source>
</reference>
<gene>
    <name evidence="1" type="ORF">Vadar_019003</name>
</gene>
<dbReference type="Proteomes" id="UP000828048">
    <property type="component" value="Chromosome 4"/>
</dbReference>
<evidence type="ECO:0000313" key="1">
    <source>
        <dbReference type="EMBL" id="KAH7860874.1"/>
    </source>
</evidence>